<dbReference type="PANTHER" id="PTHR13504:SF38">
    <property type="entry name" value="FIDO DOMAIN-CONTAINING PROTEIN"/>
    <property type="match status" value="1"/>
</dbReference>
<accession>A0ABD4TCP4</accession>
<keyword evidence="3" id="KW-1185">Reference proteome</keyword>
<dbReference type="PROSITE" id="PS51459">
    <property type="entry name" value="FIDO"/>
    <property type="match status" value="1"/>
</dbReference>
<dbReference type="RefSeq" id="WP_250987730.1">
    <property type="nucleotide sequence ID" value="NZ_QFDM01000002.1"/>
</dbReference>
<comment type="caution">
    <text evidence="2">The sequence shown here is derived from an EMBL/GenBank/DDBJ whole genome shotgun (WGS) entry which is preliminary data.</text>
</comment>
<dbReference type="SUPFAM" id="SSF140931">
    <property type="entry name" value="Fic-like"/>
    <property type="match status" value="1"/>
</dbReference>
<organism evidence="2 3">
    <name type="scientific">Methanoculleus oceani</name>
    <dbReference type="NCBI Taxonomy" id="2184756"/>
    <lineage>
        <taxon>Archaea</taxon>
        <taxon>Methanobacteriati</taxon>
        <taxon>Methanobacteriota</taxon>
        <taxon>Stenosarchaea group</taxon>
        <taxon>Methanomicrobia</taxon>
        <taxon>Methanomicrobiales</taxon>
        <taxon>Methanomicrobiaceae</taxon>
        <taxon>Methanoculleus</taxon>
    </lineage>
</organism>
<dbReference type="EMBL" id="QFDM01000002">
    <property type="protein sequence ID" value="MCM2466481.1"/>
    <property type="molecule type" value="Genomic_DNA"/>
</dbReference>
<feature type="domain" description="Fido" evidence="1">
    <location>
        <begin position="176"/>
        <end position="314"/>
    </location>
</feature>
<gene>
    <name evidence="2" type="ORF">DIC75_09220</name>
</gene>
<evidence type="ECO:0000313" key="2">
    <source>
        <dbReference type="EMBL" id="MCM2466481.1"/>
    </source>
</evidence>
<sequence length="349" mass="40994">MARRPYRVEVDYPKNKSPRYFLVRDVRVGNRKTKVKRYLCSGSTPPSLDDIEYYRKIYSYDLEIKAAKSAGKLGVGAYKTKYLSKDYVDAIEEIRYLYKRFTESLTVNELEQYEKYFEIQYIHGTTAIEGNTLSLGETEDLLLYGINPTSKKLREINEVQNFKNVKKYRDEYKGKVTVDFIKQLHALVMHNIDEQSAGTFRRADDIGIDGCNQLLCPSVEIKKELSKIISYYYKQIGEGYHPFEEAVMFHYFFEMIHPFSDGNGRVGREIFNYMLSKNNYPKLLFLGEVKEKFIRALKLGNNEKYVEMNEYFAEIIVIQRLDILRSRMKAYIDEPEKTGQLTLQSFITI</sequence>
<dbReference type="PANTHER" id="PTHR13504">
    <property type="entry name" value="FIDO DOMAIN-CONTAINING PROTEIN DDB_G0283145"/>
    <property type="match status" value="1"/>
</dbReference>
<name>A0ABD4TCP4_9EURY</name>
<evidence type="ECO:0000259" key="1">
    <source>
        <dbReference type="PROSITE" id="PS51459"/>
    </source>
</evidence>
<dbReference type="Pfam" id="PF02661">
    <property type="entry name" value="Fic"/>
    <property type="match status" value="1"/>
</dbReference>
<dbReference type="InterPro" id="IPR040198">
    <property type="entry name" value="Fido_containing"/>
</dbReference>
<evidence type="ECO:0000313" key="3">
    <source>
        <dbReference type="Proteomes" id="UP001523230"/>
    </source>
</evidence>
<dbReference type="AlphaFoldDB" id="A0ABD4TCP4"/>
<dbReference type="InterPro" id="IPR036597">
    <property type="entry name" value="Fido-like_dom_sf"/>
</dbReference>
<dbReference type="Gene3D" id="1.10.3290.10">
    <property type="entry name" value="Fido-like domain"/>
    <property type="match status" value="1"/>
</dbReference>
<reference evidence="2 3" key="1">
    <citation type="submission" date="2018-05" db="EMBL/GenBank/DDBJ databases">
        <title>Isolation and characterization of genus Methanoculleus species and their viruses from deep sea marine sediment offshore southwestern Taiwan.</title>
        <authorList>
            <person name="Wei W.-H."/>
            <person name="Chen W.-C."/>
            <person name="Lai M.-C."/>
            <person name="Chen S.-C."/>
        </authorList>
    </citation>
    <scope>NUCLEOTIDE SEQUENCE [LARGE SCALE GENOMIC DNA]</scope>
    <source>
        <strain evidence="2 3">CWC-02</strain>
    </source>
</reference>
<proteinExistence type="predicted"/>
<dbReference type="InterPro" id="IPR003812">
    <property type="entry name" value="Fido"/>
</dbReference>
<protein>
    <recommendedName>
        <fullName evidence="1">Fido domain-containing protein</fullName>
    </recommendedName>
</protein>
<dbReference type="Proteomes" id="UP001523230">
    <property type="component" value="Unassembled WGS sequence"/>
</dbReference>